<proteinExistence type="predicted"/>
<dbReference type="Proteomes" id="UP000222788">
    <property type="component" value="Unassembled WGS sequence"/>
</dbReference>
<protein>
    <submittedName>
        <fullName evidence="1">Uncharacterized protein</fullName>
    </submittedName>
</protein>
<accession>A0A2C5XA78</accession>
<sequence>MPIYSTGTDALLGPGDLDASNPCAGSGYLTPSAFLPPLSAEEFYERVVSQVDKYRLAVDGVDITNGLGSLNGVGDIAGASRQIPYGTDAPLAEPLSLENSSFSSDLERESARLHGAQVQETTSSTAMESTTTYVSRMLPQPHMQTMEPCQEDKTKVRCTTCNRHIENDKRKIQKHWRHHQKTILCAYTFCNYGVGGEPKTFSSRKEMHRHVWTSHAPWARQVNGEFPGTIPVLVRQCPVCGYIFQRSDNLTRHLKRGICVKKMQAEETERLVDESIWALLNA</sequence>
<name>A0A2C5XA78_9PEZI</name>
<dbReference type="OrthoDB" id="3437960at2759"/>
<organism evidence="1 2">
    <name type="scientific">Ceratocystis fimbriata CBS 114723</name>
    <dbReference type="NCBI Taxonomy" id="1035309"/>
    <lineage>
        <taxon>Eukaryota</taxon>
        <taxon>Fungi</taxon>
        <taxon>Dikarya</taxon>
        <taxon>Ascomycota</taxon>
        <taxon>Pezizomycotina</taxon>
        <taxon>Sordariomycetes</taxon>
        <taxon>Hypocreomycetidae</taxon>
        <taxon>Microascales</taxon>
        <taxon>Ceratocystidaceae</taxon>
        <taxon>Ceratocystis</taxon>
    </lineage>
</organism>
<keyword evidence="2" id="KW-1185">Reference proteome</keyword>
<evidence type="ECO:0000313" key="1">
    <source>
        <dbReference type="EMBL" id="PHH54182.1"/>
    </source>
</evidence>
<reference evidence="1 2" key="1">
    <citation type="journal article" date="2013" name="Fungal Biol.">
        <title>Analysis of microsatellite markers in the genome of the plant pathogen Ceratocystis fimbriata.</title>
        <authorList>
            <person name="Simpson M.C."/>
            <person name="Wilken P.M."/>
            <person name="Coetzee M.P."/>
            <person name="Wingfield M.J."/>
            <person name="Wingfield B.D."/>
        </authorList>
    </citation>
    <scope>NUCLEOTIDE SEQUENCE [LARGE SCALE GENOMIC DNA]</scope>
    <source>
        <strain evidence="1 2">CBS 114723</strain>
    </source>
</reference>
<reference evidence="1 2" key="2">
    <citation type="journal article" date="2013" name="IMA Fungus">
        <title>IMA Genome-F 1: Ceratocystis fimbriata: Draft nuclear genome sequence for the plant pathogen, Ceratocystis fimbriata.</title>
        <authorList>
            <person name="Wilken P.M."/>
            <person name="Steenkamp E.T."/>
            <person name="Wingfield M.J."/>
            <person name="de Beer Z.W."/>
            <person name="Wingfield B.D."/>
        </authorList>
    </citation>
    <scope>NUCLEOTIDE SEQUENCE [LARGE SCALE GENOMIC DNA]</scope>
    <source>
        <strain evidence="1 2">CBS 114723</strain>
    </source>
</reference>
<evidence type="ECO:0000313" key="2">
    <source>
        <dbReference type="Proteomes" id="UP000222788"/>
    </source>
</evidence>
<comment type="caution">
    <text evidence="1">The sequence shown here is derived from an EMBL/GenBank/DDBJ whole genome shotgun (WGS) entry which is preliminary data.</text>
</comment>
<dbReference type="AlphaFoldDB" id="A0A2C5XA78"/>
<gene>
    <name evidence="1" type="ORF">CFIMG_002088RA</name>
</gene>
<dbReference type="EMBL" id="APWK03000031">
    <property type="protein sequence ID" value="PHH54182.1"/>
    <property type="molecule type" value="Genomic_DNA"/>
</dbReference>
<dbReference type="Gene3D" id="3.30.160.60">
    <property type="entry name" value="Classic Zinc Finger"/>
    <property type="match status" value="1"/>
</dbReference>